<dbReference type="Pfam" id="PF13041">
    <property type="entry name" value="PPR_2"/>
    <property type="match status" value="1"/>
</dbReference>
<dbReference type="PANTHER" id="PTHR47938:SF35">
    <property type="entry name" value="PENTATRICOPEPTIDE REPEAT-CONTAINING PROTEIN 4, MITOCHONDRIAL-RELATED"/>
    <property type="match status" value="1"/>
</dbReference>
<feature type="repeat" description="PPR" evidence="3">
    <location>
        <begin position="240"/>
        <end position="274"/>
    </location>
</feature>
<feature type="repeat" description="PPR" evidence="3">
    <location>
        <begin position="310"/>
        <end position="344"/>
    </location>
</feature>
<sequence>MGSFLNVRFSMVAASRCFKILLPYKGPLNFSSSLVRGLGAHNYFTSISVEFPCIRLFYPIVSKIAGNYNSLATQAAPDDEGMADEFLNQILGTYQNMPDSSRERCNVYVHKLCKAGNLSMAFRLLQSLRDKSIFVSDAYNTLLAAAAERNQIDLSFQIFKDLLVFHRQLSSTCYLNLARSCANTNDCAALIRYVKQVSELAFPNSTIVVNRIIFAFGECRQIEKALLVFNQMKGFGCNPDVITYNTILDILGRAGRVDEMLHEFTSMKEAGFVPDFITYNTLLNHFRKAGRLDMCLVFFKEMGDSGVEPDLLTYREMIEAFGRSGNTEVALRLFSEMKQRKIHPSIYIYRSLIDILKKAGKADLAMSFLEEMNLSISDLSGSKDFKRKQHGYVMDVHSCFTIDIGLLDMRNRGKQNQRPSLDHGRYMLQIVHSSIWYSSSL</sequence>
<keyword evidence="2" id="KW-0677">Repeat</keyword>
<dbReference type="PROSITE" id="PS51375">
    <property type="entry name" value="PPR"/>
    <property type="match status" value="4"/>
</dbReference>
<dbReference type="Proteomes" id="UP001472677">
    <property type="component" value="Unassembled WGS sequence"/>
</dbReference>
<dbReference type="InterPro" id="IPR011990">
    <property type="entry name" value="TPR-like_helical_dom_sf"/>
</dbReference>
<name>A0ABR2EHJ7_9ROSI</name>
<dbReference type="PANTHER" id="PTHR47938">
    <property type="entry name" value="RESPIRATORY COMPLEX I CHAPERONE (CIA84), PUTATIVE (AFU_ORTHOLOGUE AFUA_2G06020)-RELATED"/>
    <property type="match status" value="1"/>
</dbReference>
<dbReference type="NCBIfam" id="TIGR00756">
    <property type="entry name" value="PPR"/>
    <property type="match status" value="4"/>
</dbReference>
<dbReference type="EMBL" id="JBBPBM010000013">
    <property type="protein sequence ID" value="KAK8561473.1"/>
    <property type="molecule type" value="Genomic_DNA"/>
</dbReference>
<feature type="repeat" description="PPR" evidence="3">
    <location>
        <begin position="205"/>
        <end position="239"/>
    </location>
</feature>
<protein>
    <recommendedName>
        <fullName evidence="6">Pentatricopeptide repeat-containing protein</fullName>
    </recommendedName>
</protein>
<evidence type="ECO:0000313" key="5">
    <source>
        <dbReference type="Proteomes" id="UP001472677"/>
    </source>
</evidence>
<evidence type="ECO:0000256" key="3">
    <source>
        <dbReference type="PROSITE-ProRule" id="PRU00708"/>
    </source>
</evidence>
<dbReference type="Gene3D" id="1.25.40.10">
    <property type="entry name" value="Tetratricopeptide repeat domain"/>
    <property type="match status" value="2"/>
</dbReference>
<comment type="similarity">
    <text evidence="1">Belongs to the PPR family. P subfamily.</text>
</comment>
<reference evidence="4 5" key="1">
    <citation type="journal article" date="2024" name="G3 (Bethesda)">
        <title>Genome assembly of Hibiscus sabdariffa L. provides insights into metabolisms of medicinal natural products.</title>
        <authorList>
            <person name="Kim T."/>
        </authorList>
    </citation>
    <scope>NUCLEOTIDE SEQUENCE [LARGE SCALE GENOMIC DNA]</scope>
    <source>
        <strain evidence="4">TK-2024</strain>
        <tissue evidence="4">Old leaves</tissue>
    </source>
</reference>
<gene>
    <name evidence="4" type="ORF">V6N12_048544</name>
</gene>
<proteinExistence type="inferred from homology"/>
<organism evidence="4 5">
    <name type="scientific">Hibiscus sabdariffa</name>
    <name type="common">roselle</name>
    <dbReference type="NCBI Taxonomy" id="183260"/>
    <lineage>
        <taxon>Eukaryota</taxon>
        <taxon>Viridiplantae</taxon>
        <taxon>Streptophyta</taxon>
        <taxon>Embryophyta</taxon>
        <taxon>Tracheophyta</taxon>
        <taxon>Spermatophyta</taxon>
        <taxon>Magnoliopsida</taxon>
        <taxon>eudicotyledons</taxon>
        <taxon>Gunneridae</taxon>
        <taxon>Pentapetalae</taxon>
        <taxon>rosids</taxon>
        <taxon>malvids</taxon>
        <taxon>Malvales</taxon>
        <taxon>Malvaceae</taxon>
        <taxon>Malvoideae</taxon>
        <taxon>Hibiscus</taxon>
    </lineage>
</organism>
<dbReference type="InterPro" id="IPR002885">
    <property type="entry name" value="PPR_rpt"/>
</dbReference>
<comment type="caution">
    <text evidence="4">The sequence shown here is derived from an EMBL/GenBank/DDBJ whole genome shotgun (WGS) entry which is preliminary data.</text>
</comment>
<keyword evidence="5" id="KW-1185">Reference proteome</keyword>
<dbReference type="Pfam" id="PF13812">
    <property type="entry name" value="PPR_3"/>
    <property type="match status" value="1"/>
</dbReference>
<evidence type="ECO:0000256" key="1">
    <source>
        <dbReference type="ARBA" id="ARBA00007626"/>
    </source>
</evidence>
<dbReference type="Pfam" id="PF01535">
    <property type="entry name" value="PPR"/>
    <property type="match status" value="2"/>
</dbReference>
<evidence type="ECO:0000256" key="2">
    <source>
        <dbReference type="ARBA" id="ARBA00022737"/>
    </source>
</evidence>
<evidence type="ECO:0000313" key="4">
    <source>
        <dbReference type="EMBL" id="KAK8561473.1"/>
    </source>
</evidence>
<evidence type="ECO:0008006" key="6">
    <source>
        <dbReference type="Google" id="ProtNLM"/>
    </source>
</evidence>
<accession>A0ABR2EHJ7</accession>
<feature type="repeat" description="PPR" evidence="3">
    <location>
        <begin position="275"/>
        <end position="309"/>
    </location>
</feature>